<dbReference type="EnsemblPlants" id="novel_model_539_5bd9a17a.1.5bd9b134">
    <property type="protein sequence ID" value="cds.novel_model_539_5bd9a17a.1.5bd9b134"/>
    <property type="gene ID" value="novel_gene_311_5bd9a17a"/>
</dbReference>
<proteinExistence type="predicted"/>
<organism evidence="1 2">
    <name type="scientific">Cannabis sativa</name>
    <name type="common">Hemp</name>
    <name type="synonym">Marijuana</name>
    <dbReference type="NCBI Taxonomy" id="3483"/>
    <lineage>
        <taxon>Eukaryota</taxon>
        <taxon>Viridiplantae</taxon>
        <taxon>Streptophyta</taxon>
        <taxon>Embryophyta</taxon>
        <taxon>Tracheophyta</taxon>
        <taxon>Spermatophyta</taxon>
        <taxon>Magnoliopsida</taxon>
        <taxon>eudicotyledons</taxon>
        <taxon>Gunneridae</taxon>
        <taxon>Pentapetalae</taxon>
        <taxon>rosids</taxon>
        <taxon>fabids</taxon>
        <taxon>Rosales</taxon>
        <taxon>Cannabaceae</taxon>
        <taxon>Cannabis</taxon>
    </lineage>
</organism>
<accession>A0A803R5N9</accession>
<sequence>MKISFGMASYFYLQYFVFQSYFNEELSIVCFYLYDDWFINKSSGLISIDDYNRSERSLTFANCCK</sequence>
<name>A0A803R5N9_CANSA</name>
<dbReference type="EMBL" id="UZAU01000016">
    <property type="status" value="NOT_ANNOTATED_CDS"/>
    <property type="molecule type" value="Genomic_DNA"/>
</dbReference>
<reference evidence="1" key="2">
    <citation type="submission" date="2021-03" db="UniProtKB">
        <authorList>
            <consortium name="EnsemblPlants"/>
        </authorList>
    </citation>
    <scope>IDENTIFICATION</scope>
</reference>
<dbReference type="Gramene" id="novel_model_539_5bd9a17a.1.5bd9b134">
    <property type="protein sequence ID" value="cds.novel_model_539_5bd9a17a.1.5bd9b134"/>
    <property type="gene ID" value="novel_gene_311_5bd9a17a"/>
</dbReference>
<evidence type="ECO:0000313" key="1">
    <source>
        <dbReference type="EnsemblPlants" id="cds.novel_model_539_5bd9a17a.1.5bd9b134"/>
    </source>
</evidence>
<dbReference type="Proteomes" id="UP000596661">
    <property type="component" value="Chromosome 1"/>
</dbReference>
<keyword evidence="2" id="KW-1185">Reference proteome</keyword>
<protein>
    <submittedName>
        <fullName evidence="1">Uncharacterized protein</fullName>
    </submittedName>
</protein>
<evidence type="ECO:0000313" key="2">
    <source>
        <dbReference type="Proteomes" id="UP000596661"/>
    </source>
</evidence>
<dbReference type="AlphaFoldDB" id="A0A803R5N9"/>
<reference evidence="1" key="1">
    <citation type="submission" date="2018-11" db="EMBL/GenBank/DDBJ databases">
        <authorList>
            <person name="Grassa J C."/>
        </authorList>
    </citation>
    <scope>NUCLEOTIDE SEQUENCE [LARGE SCALE GENOMIC DNA]</scope>
</reference>